<dbReference type="OrthoDB" id="205794at2759"/>
<keyword evidence="6" id="KW-0539">Nucleus</keyword>
<gene>
    <name evidence="8" type="ORF">CNBG_1848</name>
</gene>
<comment type="similarity">
    <text evidence="2">Belongs to the SPF27 family.</text>
</comment>
<proteinExistence type="inferred from homology"/>
<organism evidence="8 9">
    <name type="scientific">Cryptococcus deuterogattii (strain R265)</name>
    <name type="common">Cryptococcus gattii VGII (strain R265)</name>
    <dbReference type="NCBI Taxonomy" id="294750"/>
    <lineage>
        <taxon>Eukaryota</taxon>
        <taxon>Fungi</taxon>
        <taxon>Dikarya</taxon>
        <taxon>Basidiomycota</taxon>
        <taxon>Agaricomycotina</taxon>
        <taxon>Tremellomycetes</taxon>
        <taxon>Tremellales</taxon>
        <taxon>Cryptococcaceae</taxon>
        <taxon>Cryptococcus</taxon>
        <taxon>Cryptococcus gattii species complex</taxon>
    </lineage>
</organism>
<keyword evidence="5" id="KW-0508">mRNA splicing</keyword>
<comment type="subcellular location">
    <subcellularLocation>
        <location evidence="1">Nucleus</location>
    </subcellularLocation>
</comment>
<evidence type="ECO:0000313" key="8">
    <source>
        <dbReference type="EMBL" id="KGB76010.1"/>
    </source>
</evidence>
<dbReference type="GO" id="GO:0008380">
    <property type="term" value="P:RNA splicing"/>
    <property type="evidence" value="ECO:0007669"/>
    <property type="project" value="UniProtKB-KW"/>
</dbReference>
<sequence length="218" mass="24369">MSSTSYLDALPYVDKQVEDPVTKAAAQALVEAELRHTPQIAEDDHRLAISVDVFPLLKDLEELLADYPNKPIRGIDPSKYQPPVVEANATLEELEAAEKQGRIGEGYMGLRLENTSILSSYGPNAWLVRNYQLNSQLTELQATLAALKEHVTDINRTRRIFQEETGQHLKRLEGRWQNLVGSAVQLELACTAMEGEVKGLEAKKINLQGEITELEAKY</sequence>
<evidence type="ECO:0000313" key="9">
    <source>
        <dbReference type="Proteomes" id="UP000029445"/>
    </source>
</evidence>
<evidence type="ECO:0000256" key="1">
    <source>
        <dbReference type="ARBA" id="ARBA00004123"/>
    </source>
</evidence>
<keyword evidence="9" id="KW-1185">Reference proteome</keyword>
<dbReference type="PANTHER" id="PTHR13296">
    <property type="entry name" value="BCAS2 PROTEIN"/>
    <property type="match status" value="1"/>
</dbReference>
<dbReference type="PANTHER" id="PTHR13296:SF0">
    <property type="entry name" value="PRE-MRNA-SPLICING FACTOR SPF27"/>
    <property type="match status" value="1"/>
</dbReference>
<dbReference type="RefSeq" id="XP_062881917.1">
    <property type="nucleotide sequence ID" value="XM_063025962.1"/>
</dbReference>
<keyword evidence="3" id="KW-0507">mRNA processing</keyword>
<dbReference type="VEuPathDB" id="FungiDB:CNBG_1848"/>
<dbReference type="InterPro" id="IPR008409">
    <property type="entry name" value="SPF27"/>
</dbReference>
<keyword evidence="7" id="KW-0175">Coiled coil</keyword>
<dbReference type="Pfam" id="PF05700">
    <property type="entry name" value="BCAS2"/>
    <property type="match status" value="1"/>
</dbReference>
<accession>A0A095C5H1</accession>
<name>A0A095C5H1_CRYD2</name>
<protein>
    <submittedName>
        <fullName evidence="8">Pre-mRNA-splicing factor SPF27</fullName>
    </submittedName>
</protein>
<dbReference type="Proteomes" id="UP000029445">
    <property type="component" value="Chromosome 5"/>
</dbReference>
<evidence type="ECO:0000256" key="5">
    <source>
        <dbReference type="ARBA" id="ARBA00023187"/>
    </source>
</evidence>
<feature type="coiled-coil region" evidence="7">
    <location>
        <begin position="183"/>
        <end position="217"/>
    </location>
</feature>
<evidence type="ECO:0000256" key="4">
    <source>
        <dbReference type="ARBA" id="ARBA00022728"/>
    </source>
</evidence>
<dbReference type="GO" id="GO:0071011">
    <property type="term" value="C:precatalytic spliceosome"/>
    <property type="evidence" value="ECO:0007669"/>
    <property type="project" value="TreeGrafter"/>
</dbReference>
<dbReference type="STRING" id="294750.A0A095C5H1"/>
<dbReference type="KEGG" id="cdeu:CNBG_1848"/>
<dbReference type="OMA" id="SAWQESI"/>
<reference evidence="8 9" key="2">
    <citation type="journal article" date="2018" name="Proc. Natl. Acad. Sci.">
        <title>RNAi is a critical determinant of centromere evolution in closely related fungi.</title>
        <authorList>
            <person name="Yadav V."/>
            <person name="Sun S."/>
            <person name="Billmyre R.B."/>
            <person name="Thimmappa B.C."/>
            <person name="Shea T."/>
            <person name="Lintner R."/>
            <person name="Bakkeren G."/>
            <person name="Cuomo C.A."/>
            <person name="Heitman J."/>
            <person name="Sanyal K."/>
        </authorList>
    </citation>
    <scope>NUCLEOTIDE SEQUENCE [LARGE SCALE GENOMIC DNA]</scope>
    <source>
        <strain evidence="8 9">R265</strain>
    </source>
</reference>
<dbReference type="GO" id="GO:0071013">
    <property type="term" value="C:catalytic step 2 spliceosome"/>
    <property type="evidence" value="ECO:0007669"/>
    <property type="project" value="TreeGrafter"/>
</dbReference>
<dbReference type="EMBL" id="CP025763">
    <property type="protein sequence ID" value="KGB76010.1"/>
    <property type="molecule type" value="Genomic_DNA"/>
</dbReference>
<dbReference type="GO" id="GO:0006397">
    <property type="term" value="P:mRNA processing"/>
    <property type="evidence" value="ECO:0007669"/>
    <property type="project" value="UniProtKB-KW"/>
</dbReference>
<evidence type="ECO:0000256" key="2">
    <source>
        <dbReference type="ARBA" id="ARBA00010788"/>
    </source>
</evidence>
<evidence type="ECO:0000256" key="3">
    <source>
        <dbReference type="ARBA" id="ARBA00022664"/>
    </source>
</evidence>
<evidence type="ECO:0000256" key="6">
    <source>
        <dbReference type="ARBA" id="ARBA00023242"/>
    </source>
</evidence>
<dbReference type="AlphaFoldDB" id="A0A095C5H1"/>
<feature type="coiled-coil region" evidence="7">
    <location>
        <begin position="130"/>
        <end position="157"/>
    </location>
</feature>
<evidence type="ECO:0000256" key="7">
    <source>
        <dbReference type="SAM" id="Coils"/>
    </source>
</evidence>
<keyword evidence="4" id="KW-0747">Spliceosome</keyword>
<reference evidence="8 9" key="1">
    <citation type="journal article" date="2011" name="MBio">
        <title>Genome variation in Cryptococcus gattii, an emerging pathogen of immunocompetent hosts.</title>
        <authorList>
            <person name="D'Souza C.A."/>
            <person name="Kronstad J.W."/>
            <person name="Taylor G."/>
            <person name="Warren R."/>
            <person name="Yuen M."/>
            <person name="Hu G."/>
            <person name="Jung W.H."/>
            <person name="Sham A."/>
            <person name="Kidd S.E."/>
            <person name="Tangen K."/>
            <person name="Lee N."/>
            <person name="Zeilmaker T."/>
            <person name="Sawkins J."/>
            <person name="McVicker G."/>
            <person name="Shah S."/>
            <person name="Gnerre S."/>
            <person name="Griggs A."/>
            <person name="Zeng Q."/>
            <person name="Bartlett K."/>
            <person name="Li W."/>
            <person name="Wang X."/>
            <person name="Heitman J."/>
            <person name="Stajich J.E."/>
            <person name="Fraser J.A."/>
            <person name="Meyer W."/>
            <person name="Carter D."/>
            <person name="Schein J."/>
            <person name="Krzywinski M."/>
            <person name="Kwon-Chung K.J."/>
            <person name="Varma A."/>
            <person name="Wang J."/>
            <person name="Brunham R."/>
            <person name="Fyfe M."/>
            <person name="Ouellette B.F."/>
            <person name="Siddiqui A."/>
            <person name="Marra M."/>
            <person name="Jones S."/>
            <person name="Holt R."/>
            <person name="Birren B.W."/>
            <person name="Galagan J.E."/>
            <person name="Cuomo C.A."/>
        </authorList>
    </citation>
    <scope>NUCLEOTIDE SEQUENCE [LARGE SCALE GENOMIC DNA]</scope>
    <source>
        <strain evidence="8 9">R265</strain>
    </source>
</reference>
<dbReference type="GO" id="GO:0000974">
    <property type="term" value="C:Prp19 complex"/>
    <property type="evidence" value="ECO:0007669"/>
    <property type="project" value="TreeGrafter"/>
</dbReference>
<dbReference type="HOGENOM" id="CLU_082523_1_0_1"/>
<dbReference type="GeneID" id="88178236"/>